<protein>
    <submittedName>
        <fullName evidence="1">NAD(P)-binding protein</fullName>
    </submittedName>
</protein>
<organism evidence="1 2">
    <name type="scientific">Artomyces pyxidatus</name>
    <dbReference type="NCBI Taxonomy" id="48021"/>
    <lineage>
        <taxon>Eukaryota</taxon>
        <taxon>Fungi</taxon>
        <taxon>Dikarya</taxon>
        <taxon>Basidiomycota</taxon>
        <taxon>Agaricomycotina</taxon>
        <taxon>Agaricomycetes</taxon>
        <taxon>Russulales</taxon>
        <taxon>Auriscalpiaceae</taxon>
        <taxon>Artomyces</taxon>
    </lineage>
</organism>
<proteinExistence type="predicted"/>
<sequence>MSDTHTWLVTGTNRGIGFEIVKQLVASPTNIVIAACRKPEAATALQGLVASSSGRLHIIALDITDAASITASVDAAKGVLEEHGLDYLINNAAINLGEDSAFTLKEETLLTTFKANVVGPALTAQAYLPYLEKSKRKVVMNLSSGLGSIASNFGPQLSSYSVSKSALNMLAYKQATEKPELISFVIDPGWVQTDMGGPNAVLPPHESVAGLLKVITSATKEQSGKYFKYDGETVPW</sequence>
<reference evidence="1" key="1">
    <citation type="submission" date="2021-03" db="EMBL/GenBank/DDBJ databases">
        <authorList>
            <consortium name="DOE Joint Genome Institute"/>
            <person name="Ahrendt S."/>
            <person name="Looney B.P."/>
            <person name="Miyauchi S."/>
            <person name="Morin E."/>
            <person name="Drula E."/>
            <person name="Courty P.E."/>
            <person name="Chicoki N."/>
            <person name="Fauchery L."/>
            <person name="Kohler A."/>
            <person name="Kuo A."/>
            <person name="Labutti K."/>
            <person name="Pangilinan J."/>
            <person name="Lipzen A."/>
            <person name="Riley R."/>
            <person name="Andreopoulos W."/>
            <person name="He G."/>
            <person name="Johnson J."/>
            <person name="Barry K.W."/>
            <person name="Grigoriev I.V."/>
            <person name="Nagy L."/>
            <person name="Hibbett D."/>
            <person name="Henrissat B."/>
            <person name="Matheny P.B."/>
            <person name="Labbe J."/>
            <person name="Martin F."/>
        </authorList>
    </citation>
    <scope>NUCLEOTIDE SEQUENCE</scope>
    <source>
        <strain evidence="1">HHB10654</strain>
    </source>
</reference>
<reference evidence="1" key="2">
    <citation type="journal article" date="2022" name="New Phytol.">
        <title>Evolutionary transition to the ectomycorrhizal habit in the genomes of a hyperdiverse lineage of mushroom-forming fungi.</title>
        <authorList>
            <person name="Looney B."/>
            <person name="Miyauchi S."/>
            <person name="Morin E."/>
            <person name="Drula E."/>
            <person name="Courty P.E."/>
            <person name="Kohler A."/>
            <person name="Kuo A."/>
            <person name="LaButti K."/>
            <person name="Pangilinan J."/>
            <person name="Lipzen A."/>
            <person name="Riley R."/>
            <person name="Andreopoulos W."/>
            <person name="He G."/>
            <person name="Johnson J."/>
            <person name="Nolan M."/>
            <person name="Tritt A."/>
            <person name="Barry K.W."/>
            <person name="Grigoriev I.V."/>
            <person name="Nagy L.G."/>
            <person name="Hibbett D."/>
            <person name="Henrissat B."/>
            <person name="Matheny P.B."/>
            <person name="Labbe J."/>
            <person name="Martin F.M."/>
        </authorList>
    </citation>
    <scope>NUCLEOTIDE SEQUENCE</scope>
    <source>
        <strain evidence="1">HHB10654</strain>
    </source>
</reference>
<dbReference type="Proteomes" id="UP000814140">
    <property type="component" value="Unassembled WGS sequence"/>
</dbReference>
<keyword evidence="2" id="KW-1185">Reference proteome</keyword>
<name>A0ACB8T644_9AGAM</name>
<comment type="caution">
    <text evidence="1">The sequence shown here is derived from an EMBL/GenBank/DDBJ whole genome shotgun (WGS) entry which is preliminary data.</text>
</comment>
<evidence type="ECO:0000313" key="1">
    <source>
        <dbReference type="EMBL" id="KAI0063897.1"/>
    </source>
</evidence>
<evidence type="ECO:0000313" key="2">
    <source>
        <dbReference type="Proteomes" id="UP000814140"/>
    </source>
</evidence>
<accession>A0ACB8T644</accession>
<gene>
    <name evidence="1" type="ORF">BV25DRAFT_1823949</name>
</gene>
<dbReference type="EMBL" id="MU277201">
    <property type="protein sequence ID" value="KAI0063897.1"/>
    <property type="molecule type" value="Genomic_DNA"/>
</dbReference>